<evidence type="ECO:0000256" key="1">
    <source>
        <dbReference type="ARBA" id="ARBA00022801"/>
    </source>
</evidence>
<evidence type="ECO:0000313" key="3">
    <source>
        <dbReference type="EMBL" id="VAW03124.1"/>
    </source>
</evidence>
<dbReference type="InterPro" id="IPR026875">
    <property type="entry name" value="PHydrolase_assoc_dom"/>
</dbReference>
<reference evidence="3" key="1">
    <citation type="submission" date="2018-06" db="EMBL/GenBank/DDBJ databases">
        <authorList>
            <person name="Zhirakovskaya E."/>
        </authorList>
    </citation>
    <scope>NUCLEOTIDE SEQUENCE</scope>
</reference>
<evidence type="ECO:0000259" key="2">
    <source>
        <dbReference type="Pfam" id="PF13286"/>
    </source>
</evidence>
<organism evidence="3">
    <name type="scientific">hydrothermal vent metagenome</name>
    <dbReference type="NCBI Taxonomy" id="652676"/>
    <lineage>
        <taxon>unclassified sequences</taxon>
        <taxon>metagenomes</taxon>
        <taxon>ecological metagenomes</taxon>
    </lineage>
</organism>
<dbReference type="AlphaFoldDB" id="A0A3B0T2S9"/>
<sequence length="97" mass="11433">MDKDLTGLREFLHENMYRHFKVVGARSQAKRIVKSLFELFFSEPETLPPEWRAGYEDAPSGGDERRLARIVCDYIAGMTDRYAMREYRRLFGVELPE</sequence>
<proteinExistence type="predicted"/>
<accession>A0A3B0T2S9</accession>
<name>A0A3B0T2S9_9ZZZZ</name>
<keyword evidence="1" id="KW-0378">Hydrolase</keyword>
<dbReference type="Pfam" id="PF13286">
    <property type="entry name" value="HD_assoc"/>
    <property type="match status" value="1"/>
</dbReference>
<gene>
    <name evidence="3" type="ORF">MNBD_ALPHA05-1837</name>
</gene>
<protein>
    <recommendedName>
        <fullName evidence="2">Phosphohydrolase-associated domain-containing protein</fullName>
    </recommendedName>
</protein>
<feature type="domain" description="Phosphohydrolase-associated" evidence="2">
    <location>
        <begin position="1"/>
        <end position="89"/>
    </location>
</feature>
<dbReference type="GO" id="GO:0016787">
    <property type="term" value="F:hydrolase activity"/>
    <property type="evidence" value="ECO:0007669"/>
    <property type="project" value="UniProtKB-KW"/>
</dbReference>
<dbReference type="Gene3D" id="1.10.3210.10">
    <property type="entry name" value="Hypothetical protein af1432"/>
    <property type="match status" value="1"/>
</dbReference>
<dbReference type="SUPFAM" id="SSF109604">
    <property type="entry name" value="HD-domain/PDEase-like"/>
    <property type="match status" value="1"/>
</dbReference>
<dbReference type="EMBL" id="UOEH01000384">
    <property type="protein sequence ID" value="VAW03124.1"/>
    <property type="molecule type" value="Genomic_DNA"/>
</dbReference>